<sequence length="1756" mass="189680">MSQAALRVPLGFVPRAPQGSAQAWESVWIENKSDTGENGVENDAWVEDGDETAPHASCTASYYLAQAPGTGAGEVYIAVGYSEGTVRMFAAPVDKNTPPAQDDVHERPVRHAHGHRRSSRTTLPGSTSPYSPSSASIWPPMSDVTPSDATTKTSASTASSSISPSSPTHTSVSDGPTQSMSQDVAQFTPKHENAEALLEAQYHATASPCVIAHSGEARQSHVHEHHDAPKHRDRLHSLWERRSSGGMSDPAPLSDRPSEAPSVEPVIDTHLVRAPLLVRSLYTPDASRVTALLVDDRPNDAVLPAQLLVQQASGRVTAWSLPLLQFLGTVQLRVMQHSAPGAEHEVQFVFERQATELGSQLLQPVDAYMHMARLTPCAAPTLVLHPLPVLGSSEQVPLLTWAEYKEWPSRIFVLRTDPVRSTLAVCAVLHAPDVLQRTLCLSLEDKPHLLLYAAGDELVRETYALGDLTQFCQGLSMPAPRPAPNGAPSGTSTPVHAPPGRLSLKHLGLLLPAWTMPKHEPTVSHESSREEMLAPLPDAHKRRLTELVTTAQTAPETSQRALAEATVLAAAVVGSTCALALHASESALLLVDGELEQPYLHLLPSRPISLLPMERTGSLGVLCQHTDHIQCTAEVTDAPPNSLAVAAAGSLLSVPLADTKPDSTHTAPSAVLPLSLTKVILAECKCVHANAATGLISMPLTQLFSDTPLATAQPLPWDAPLTLLQQVANPRTGTRHILGGSAAGDIALWNDGTSALLALDDLRLVQMFPGCGAPLVQIAVRGSELLLAYGERRARIWSLSSQELVRSATAEQLWMLVAQADEAGEAWLRLPVPPAPRSAPGRVDKSAQSGMLSACGAVAEGAVPIILADIRKALDVACKTLRPALGASSLSSALDAYTRHMHDEASARTEAPLADEAAAAKLLTTLRPLFALFLPSDLDQVFAQLQEKTCEAQTPAIVLVPGALGLPGFVSEAAGDQATRSSLRFCLTPEASAQHLLTLTTLLLLASAVPSVHHACRSVLDALLTPAFLASAVGSDAFAPPSLAVLAQFIMDENEVLRTAAALLFRAYAAAASESELARLATVYAPVAYKLDADEAPHAVLLLGLVASARYAYFSPALLKQISVGVAQYLAAPVYRPEGARRAYVALELCCHGCGIWQHYVDAIALVRGIFCIATQPEEAAAGDHAPAIKLSGLSLRGLARRATLELAAKHSALFMSTLAMDILHATSVEQGQVTLRLVAFMIRQKPLVLYPSLPRLVEAVVKSLDPTAGAMRTAMAKSATLMINELPVLPIPAESNPLPAIVPKLPSLLDLVPIKFPKYNVVTRFAHQLGLETAEYPPINLSMTQYFDESLRFALDGAVLATIVYMVHLITARAPPAVRRAGAFAASGVLLTWPLLVGTGESALLNFMRPAIGFRSSLLAWDILQIRSVQEVQSWSLIEFVGYLCFFPVEKEVLEEREKREGFKRNARLQCLKQFPTALCQLFFACVFLLFIPPREHVNEISNVVYCLYSVLMGVEVFLILSSLGLLVMNLFGLVVGMEQEPMFQNPFFTTRLRFFWSRWNRAIATVLHRVIFGGRETYKTLEERKAEEARTRDNSGASSAVDAKANTLRQRKSGSVAPTRQQTNAPPAPRQRSSFVKKSMLALLTFFVSGLFHEYLILFAAPYHFGCETAFFMFNGLGTVLSSGLERFFPKISNKIPGWVRYIAMLTFYASVGYLFFAPFIEANFFANFQELLFAALPSDVAKPRPMFVYLFGK</sequence>
<feature type="transmembrane region" description="Helical" evidence="2">
    <location>
        <begin position="1472"/>
        <end position="1493"/>
    </location>
</feature>
<feature type="transmembrane region" description="Helical" evidence="2">
    <location>
        <begin position="1513"/>
        <end position="1537"/>
    </location>
</feature>
<feature type="region of interest" description="Disordered" evidence="1">
    <location>
        <begin position="242"/>
        <end position="261"/>
    </location>
</feature>
<feature type="transmembrane region" description="Helical" evidence="2">
    <location>
        <begin position="1704"/>
        <end position="1723"/>
    </location>
</feature>
<dbReference type="GO" id="GO:0005737">
    <property type="term" value="C:cytoplasm"/>
    <property type="evidence" value="ECO:0007669"/>
    <property type="project" value="TreeGrafter"/>
</dbReference>
<proteinExistence type="predicted"/>
<dbReference type="PANTHER" id="PTHR44099">
    <property type="entry name" value="RABCONNECTIN-3B, ISOFORM A"/>
    <property type="match status" value="1"/>
</dbReference>
<protein>
    <recommendedName>
        <fullName evidence="5">Wax synthase domain-containing protein</fullName>
    </recommendedName>
</protein>
<dbReference type="RefSeq" id="XP_060121896.1">
    <property type="nucleotide sequence ID" value="XM_060265913.1"/>
</dbReference>
<evidence type="ECO:0000256" key="2">
    <source>
        <dbReference type="SAM" id="Phobius"/>
    </source>
</evidence>
<gene>
    <name evidence="3" type="ORF">MJAP1_001966</name>
</gene>
<dbReference type="EMBL" id="CP119960">
    <property type="protein sequence ID" value="WFD38999.1"/>
    <property type="molecule type" value="Genomic_DNA"/>
</dbReference>
<feature type="compositionally biased region" description="Basic residues" evidence="1">
    <location>
        <begin position="110"/>
        <end position="119"/>
    </location>
</feature>
<feature type="compositionally biased region" description="Low complexity" evidence="1">
    <location>
        <begin position="124"/>
        <end position="173"/>
    </location>
</feature>
<dbReference type="InterPro" id="IPR049916">
    <property type="entry name" value="WDR72-like"/>
</dbReference>
<keyword evidence="2" id="KW-0812">Transmembrane</keyword>
<feature type="region of interest" description="Disordered" evidence="1">
    <location>
        <begin position="93"/>
        <end position="181"/>
    </location>
</feature>
<feature type="compositionally biased region" description="Polar residues" evidence="1">
    <location>
        <begin position="1618"/>
        <end position="1633"/>
    </location>
</feature>
<accession>A0AAF0JAM8</accession>
<evidence type="ECO:0000313" key="4">
    <source>
        <dbReference type="Proteomes" id="UP001217754"/>
    </source>
</evidence>
<feature type="region of interest" description="Disordered" evidence="1">
    <location>
        <begin position="1610"/>
        <end position="1633"/>
    </location>
</feature>
<evidence type="ECO:0000256" key="1">
    <source>
        <dbReference type="SAM" id="MobiDB-lite"/>
    </source>
</evidence>
<feature type="region of interest" description="Disordered" evidence="1">
    <location>
        <begin position="476"/>
        <end position="495"/>
    </location>
</feature>
<dbReference type="PANTHER" id="PTHR44099:SF4">
    <property type="entry name" value="RABCONNECTIN-3B, ISOFORM A"/>
    <property type="match status" value="1"/>
</dbReference>
<dbReference type="GeneID" id="85225615"/>
<feature type="transmembrane region" description="Helical" evidence="2">
    <location>
        <begin position="1383"/>
        <end position="1401"/>
    </location>
</feature>
<keyword evidence="4" id="KW-1185">Reference proteome</keyword>
<dbReference type="Proteomes" id="UP001217754">
    <property type="component" value="Chromosome 3"/>
</dbReference>
<evidence type="ECO:0000313" key="3">
    <source>
        <dbReference type="EMBL" id="WFD38999.1"/>
    </source>
</evidence>
<keyword evidence="2" id="KW-0472">Membrane</keyword>
<organism evidence="3 4">
    <name type="scientific">Malassezia japonica</name>
    <dbReference type="NCBI Taxonomy" id="223818"/>
    <lineage>
        <taxon>Eukaryota</taxon>
        <taxon>Fungi</taxon>
        <taxon>Dikarya</taxon>
        <taxon>Basidiomycota</taxon>
        <taxon>Ustilaginomycotina</taxon>
        <taxon>Malasseziomycetes</taxon>
        <taxon>Malasseziales</taxon>
        <taxon>Malasseziaceae</taxon>
        <taxon>Malassezia</taxon>
    </lineage>
</organism>
<name>A0AAF0JAM8_9BASI</name>
<evidence type="ECO:0008006" key="5">
    <source>
        <dbReference type="Google" id="ProtNLM"/>
    </source>
</evidence>
<feature type="transmembrane region" description="Helical" evidence="2">
    <location>
        <begin position="1642"/>
        <end position="1667"/>
    </location>
</feature>
<keyword evidence="2" id="KW-1133">Transmembrane helix</keyword>
<reference evidence="3" key="1">
    <citation type="submission" date="2023-03" db="EMBL/GenBank/DDBJ databases">
        <title>Mating type loci evolution in Malassezia.</title>
        <authorList>
            <person name="Coelho M.A."/>
        </authorList>
    </citation>
    <scope>NUCLEOTIDE SEQUENCE</scope>
    <source>
        <strain evidence="3">CBS 9431</strain>
    </source>
</reference>